<dbReference type="InterPro" id="IPR010909">
    <property type="entry name" value="PLAC"/>
</dbReference>
<dbReference type="InterPro" id="IPR003599">
    <property type="entry name" value="Ig_sub"/>
</dbReference>
<evidence type="ECO:0000256" key="2">
    <source>
        <dbReference type="ARBA" id="ARBA00022525"/>
    </source>
</evidence>
<dbReference type="GO" id="GO:0030198">
    <property type="term" value="P:extracellular matrix organization"/>
    <property type="evidence" value="ECO:0007669"/>
    <property type="project" value="InterPro"/>
</dbReference>
<reference evidence="10" key="1">
    <citation type="submission" date="2015-11" db="EMBL/GenBank/DDBJ databases">
        <authorList>
            <consortium name="International Coturnix japonica Genome Analysis Consortium"/>
            <person name="Warren W."/>
            <person name="Burt D.W."/>
            <person name="Antin P.B."/>
            <person name="Lanford R."/>
            <person name="Gros J."/>
            <person name="Wilson R.K."/>
        </authorList>
    </citation>
    <scope>NUCLEOTIDE SEQUENCE [LARGE SCALE GENOMIC DNA]</scope>
</reference>
<dbReference type="Ensembl" id="ENSCJPT00005035176.1">
    <property type="protein sequence ID" value="ENSCJPP00005025912.1"/>
    <property type="gene ID" value="ENSCJPG00005020237.1"/>
</dbReference>
<dbReference type="FunFam" id="2.20.100.10:FF:000009">
    <property type="entry name" value="ADAMTS-like protein 3 isoform A"/>
    <property type="match status" value="1"/>
</dbReference>
<dbReference type="Pfam" id="PF19030">
    <property type="entry name" value="TSP1_ADAMTS"/>
    <property type="match status" value="11"/>
</dbReference>
<dbReference type="PROSITE" id="PS50092">
    <property type="entry name" value="TSP1"/>
    <property type="match status" value="10"/>
</dbReference>
<evidence type="ECO:0000256" key="4">
    <source>
        <dbReference type="ARBA" id="ARBA00022737"/>
    </source>
</evidence>
<dbReference type="SUPFAM" id="SSF48726">
    <property type="entry name" value="Immunoglobulin"/>
    <property type="match status" value="3"/>
</dbReference>
<dbReference type="PANTHER" id="PTHR13723">
    <property type="entry name" value="ADAMTS A DISINTEGRIN AND METALLOPROTEASE WITH THROMBOSPONDIN MOTIFS PROTEASE"/>
    <property type="match status" value="1"/>
</dbReference>
<dbReference type="InterPro" id="IPR007110">
    <property type="entry name" value="Ig-like_dom"/>
</dbReference>
<keyword evidence="4" id="KW-0677">Repeat</keyword>
<dbReference type="PANTHER" id="PTHR13723:SF169">
    <property type="entry name" value="ADAMTS-LIKE PROTEIN 3"/>
    <property type="match status" value="1"/>
</dbReference>
<keyword evidence="3" id="KW-0732">Signal</keyword>
<dbReference type="Pfam" id="PF19236">
    <property type="entry name" value="ADAMTS_CR_3"/>
    <property type="match status" value="1"/>
</dbReference>
<dbReference type="PRINTS" id="PR01857">
    <property type="entry name" value="ADAMTSFAMILY"/>
</dbReference>
<dbReference type="Pfam" id="PF00090">
    <property type="entry name" value="TSP_1"/>
    <property type="match status" value="1"/>
</dbReference>
<feature type="domain" description="PLAC" evidence="9">
    <location>
        <begin position="1648"/>
        <end position="1684"/>
    </location>
</feature>
<proteinExistence type="predicted"/>
<dbReference type="InterPro" id="IPR013098">
    <property type="entry name" value="Ig_I-set"/>
</dbReference>
<dbReference type="InterPro" id="IPR013273">
    <property type="entry name" value="ADAMTS/ADAMTS-like"/>
</dbReference>
<feature type="domain" description="Ig-like" evidence="8">
    <location>
        <begin position="1277"/>
        <end position="1376"/>
    </location>
</feature>
<evidence type="ECO:0000313" key="11">
    <source>
        <dbReference type="Proteomes" id="UP000694412"/>
    </source>
</evidence>
<evidence type="ECO:0000256" key="3">
    <source>
        <dbReference type="ARBA" id="ARBA00022729"/>
    </source>
</evidence>
<organism evidence="10 11">
    <name type="scientific">Coturnix japonica</name>
    <name type="common">Japanese quail</name>
    <name type="synonym">Coturnix coturnix japonica</name>
    <dbReference type="NCBI Taxonomy" id="93934"/>
    <lineage>
        <taxon>Eukaryota</taxon>
        <taxon>Metazoa</taxon>
        <taxon>Chordata</taxon>
        <taxon>Craniata</taxon>
        <taxon>Vertebrata</taxon>
        <taxon>Euteleostomi</taxon>
        <taxon>Archelosauria</taxon>
        <taxon>Archosauria</taxon>
        <taxon>Dinosauria</taxon>
        <taxon>Saurischia</taxon>
        <taxon>Theropoda</taxon>
        <taxon>Coelurosauria</taxon>
        <taxon>Aves</taxon>
        <taxon>Neognathae</taxon>
        <taxon>Galloanserae</taxon>
        <taxon>Galliformes</taxon>
        <taxon>Phasianidae</taxon>
        <taxon>Perdicinae</taxon>
        <taxon>Coturnix</taxon>
    </lineage>
</organism>
<dbReference type="Proteomes" id="UP000694412">
    <property type="component" value="Chromosome 10"/>
</dbReference>
<keyword evidence="11" id="KW-1185">Reference proteome</keyword>
<dbReference type="PROSITE" id="PS50900">
    <property type="entry name" value="PLAC"/>
    <property type="match status" value="1"/>
</dbReference>
<dbReference type="InterPro" id="IPR036179">
    <property type="entry name" value="Ig-like_dom_sf"/>
</dbReference>
<dbReference type="GeneTree" id="ENSGT00940000158143"/>
<protein>
    <submittedName>
        <fullName evidence="10">ADAMTS like 3</fullName>
    </submittedName>
</protein>
<dbReference type="PROSITE" id="PS50835">
    <property type="entry name" value="IG_LIKE"/>
    <property type="match status" value="3"/>
</dbReference>
<evidence type="ECO:0000313" key="10">
    <source>
        <dbReference type="Ensembl" id="ENSCJPP00005025912.1"/>
    </source>
</evidence>
<feature type="disulfide bond" evidence="7">
    <location>
        <begin position="96"/>
        <end position="102"/>
    </location>
</feature>
<comment type="subcellular location">
    <subcellularLocation>
        <location evidence="1">Secreted</location>
    </subcellularLocation>
</comment>
<dbReference type="InterPro" id="IPR013783">
    <property type="entry name" value="Ig-like_fold"/>
</dbReference>
<dbReference type="InterPro" id="IPR036383">
    <property type="entry name" value="TSP1_rpt_sf"/>
</dbReference>
<evidence type="ECO:0000256" key="6">
    <source>
        <dbReference type="ARBA" id="ARBA00023319"/>
    </source>
</evidence>
<evidence type="ECO:0000256" key="7">
    <source>
        <dbReference type="PIRSR" id="PIRSR613273-3"/>
    </source>
</evidence>
<feature type="disulfide bond" evidence="7">
    <location>
        <begin position="85"/>
        <end position="117"/>
    </location>
</feature>
<keyword evidence="2" id="KW-0964">Secreted</keyword>
<evidence type="ECO:0000256" key="1">
    <source>
        <dbReference type="ARBA" id="ARBA00004613"/>
    </source>
</evidence>
<dbReference type="Pfam" id="PF07679">
    <property type="entry name" value="I-set"/>
    <property type="match status" value="3"/>
</dbReference>
<dbReference type="InterPro" id="IPR003598">
    <property type="entry name" value="Ig_sub2"/>
</dbReference>
<dbReference type="Pfam" id="PF08686">
    <property type="entry name" value="PLAC"/>
    <property type="match status" value="1"/>
</dbReference>
<dbReference type="Gene3D" id="2.20.100.10">
    <property type="entry name" value="Thrombospondin type-1 (TSP1) repeat"/>
    <property type="match status" value="12"/>
</dbReference>
<accession>A0A8C2UCM7</accession>
<feature type="domain" description="Ig-like" evidence="8">
    <location>
        <begin position="886"/>
        <end position="982"/>
    </location>
</feature>
<feature type="domain" description="Ig-like" evidence="8">
    <location>
        <begin position="1170"/>
        <end position="1271"/>
    </location>
</feature>
<dbReference type="FunFam" id="2.60.40.10:FF:000032">
    <property type="entry name" value="palladin isoform X1"/>
    <property type="match status" value="1"/>
</dbReference>
<reference evidence="10" key="3">
    <citation type="submission" date="2025-09" db="UniProtKB">
        <authorList>
            <consortium name="Ensembl"/>
        </authorList>
    </citation>
    <scope>IDENTIFICATION</scope>
</reference>
<gene>
    <name evidence="10" type="primary">ADAMTSL3</name>
</gene>
<name>A0A8C2UCM7_COTJA</name>
<sequence length="1684" mass="188210">STASSGSSNVVFLNLLQTRAEQSQGAYFLPEFALSPQGSFLEDTTGEQFLTYRYDDQTSRITRSDEDKDGSWDAWGAWSDCSRTCGGGASYSLRRCLNGRNCEGRNIRYKTCSSNDCPSDVGDFRAQQCSAYNDVKYQGHFYEWIPVYNDPTAPCALKCQALGKNLIVELAPKVLDGTRCNTESLDMCISGICQAVGCDRQLGSNAKEDNCGICAGDGSTCRLVRGQAKAHVSPEKREETVIAVPHGSRSVRITLKGPAHLVIESKTLQGDKGEHSFDEPGTFVIENTTVEFQKTTDREIIKIQGPLGADFIIKTRYSGLKESVVQFFFYQPISHQWRQTEFFPCTVTCGGGYQLNSAECVDIRLKRVVPDHYCHYYPENKKPKPKLKECNMDPCPSSDGFKEIMPYDHFQPLPRWEHNPWTACSVSCGGGIQRRSFVCVEETIHGEILQVEEWKCMYAPKPKVIQTCNLFDCPKWVAMEWSQCTVTCGRGLRYRVVLCIDHRGQHVGGCNPQLKLHIKEECIVPIPCYKPREKSPVEAKSPWFKQAHEMEETRAVSEEPTFIPEPWSPCSATCGSGIQVRDVKCRILLSFTQTEVELPEEECEDVKPPTEQVCHEAPCDSDPVPYTPELSHAEDGSVIYDWEYIGFTPCSATCLGGTQEAIAMCLHVETKQAVNETLCDSSKRPPAMTHACNMKLCPPRWQTGPWRQCSATCGVGIQTRDVYCQQPGGSTAAAEDCKDKKPHSLQACNQIDCPPVWHVEEWQQCSRTCGGGIQTRKVYCKQLLTDGSFLKHSDDTCQDPKLPTTKSCAKVDCPPQLVVGEWSKCSVSCGVGIQRRKIACQNRTAKGQYVAVNESMCSGLSPALLVRSCQMKIKPKLPEKYSTHGPRIMSVHRVYIQTRQEKRINFTIGSRAYLLPKTSVVIKCPVRRFQKSLIRWEKDEQHLQNSKRLGITKSGSLKIHSLEATDIGVYRCIAGSAHETFVLKLIGNDNRLIEPPNLRKHASEMINADHNEANSFGAKWHKMSKMWQMWSKKNELYLGERQINDQPFLRNLEAFGSNSAGIFSSREFKNKRLEAAALQGAYSMDTVQFEELIRNMSQLIETGEVSDDLASQVIYQLIAELSRPPPSTTEKWKGAQDEKLASKFTGKSPNEADRFSTKTVDKLMSDQKVPVIMRQKEIPGVSFNKTVTVRIGNTVFLTKNTQSVNLLCETAGISEVKYTWTKDGETLKSSEKVILDTIGKVQILSPTEKELGSYGCLVVNDFGFDMETSLLLRAEVPVILFSMSNVTYLEASNLSAVVGGTIVANVGANITVECPVKGVPQPNVTWFTKKGILQINSFLLSNGSLFLRNVSQEDAGTYSCRATNALGKAEATSILHLHGSCRLGFSFPGLGQNFTCSKEEYYNDVTGKLTHKNYKWEYAEWSTCSASCGNSGTRSRKLQCMNSEEQKVNESFCRDLQKPAIIYQSCNRDDCPARWVTSGWSECSATCSSGFRYRQITCQQVKANGSVVTVLAGACVHQDRPVGRKPCMGYSCTAGTTLTKEQCSGSCVGRPVASQHHHFLCRFHNGSLMPNSSCDERKRSAVRRNCSSEVCDVYWRTGPWRPCSVQCGSGFQSRRVYCAHRKNNKLVADQYCGWKKRPVSWQHCSAMACDECKDTTHYCTFAKQLRLCLIDVYKQRCCQSCQEM</sequence>
<feature type="disulfide bond" evidence="7">
    <location>
        <begin position="81"/>
        <end position="112"/>
    </location>
</feature>
<dbReference type="SMART" id="SM00408">
    <property type="entry name" value="IGc2"/>
    <property type="match status" value="3"/>
</dbReference>
<dbReference type="FunFam" id="2.20.100.10:FF:000005">
    <property type="entry name" value="ADAM metallopeptidase with thrombospondin type 1 motif 9"/>
    <property type="match status" value="4"/>
</dbReference>
<dbReference type="InterPro" id="IPR050439">
    <property type="entry name" value="ADAMTS_ADAMTS-like"/>
</dbReference>
<dbReference type="Gene3D" id="2.60.120.830">
    <property type="match status" value="1"/>
</dbReference>
<reference evidence="10" key="2">
    <citation type="submission" date="2025-08" db="UniProtKB">
        <authorList>
            <consortium name="Ensembl"/>
        </authorList>
    </citation>
    <scope>IDENTIFICATION</scope>
</reference>
<evidence type="ECO:0000256" key="5">
    <source>
        <dbReference type="ARBA" id="ARBA00023157"/>
    </source>
</evidence>
<dbReference type="FunFam" id="2.60.40.10:FF:000487">
    <property type="entry name" value="ADAMTS-like 3 isoform 1"/>
    <property type="match status" value="1"/>
</dbReference>
<evidence type="ECO:0000259" key="8">
    <source>
        <dbReference type="PROSITE" id="PS50835"/>
    </source>
</evidence>
<dbReference type="InterPro" id="IPR000884">
    <property type="entry name" value="TSP1_rpt"/>
</dbReference>
<dbReference type="FunFam" id="2.20.100.10:FF:000025">
    <property type="entry name" value="ADAMTS like 1"/>
    <property type="match status" value="1"/>
</dbReference>
<dbReference type="SUPFAM" id="SSF82895">
    <property type="entry name" value="TSP-1 type 1 repeat"/>
    <property type="match status" value="12"/>
</dbReference>
<dbReference type="Gene3D" id="2.60.40.10">
    <property type="entry name" value="Immunoglobulins"/>
    <property type="match status" value="3"/>
</dbReference>
<dbReference type="GO" id="GO:0031012">
    <property type="term" value="C:extracellular matrix"/>
    <property type="evidence" value="ECO:0007669"/>
    <property type="project" value="TreeGrafter"/>
</dbReference>
<keyword evidence="5 7" id="KW-1015">Disulfide bond</keyword>
<dbReference type="GO" id="GO:0005576">
    <property type="term" value="C:extracellular region"/>
    <property type="evidence" value="ECO:0007669"/>
    <property type="project" value="UniProtKB-SubCell"/>
</dbReference>
<keyword evidence="6" id="KW-0393">Immunoglobulin domain</keyword>
<dbReference type="SMART" id="SM00409">
    <property type="entry name" value="IG"/>
    <property type="match status" value="3"/>
</dbReference>
<dbReference type="InterPro" id="IPR045371">
    <property type="entry name" value="ADAMTS_CR_3"/>
</dbReference>
<dbReference type="SMART" id="SM00209">
    <property type="entry name" value="TSP1"/>
    <property type="match status" value="12"/>
</dbReference>
<evidence type="ECO:0000259" key="9">
    <source>
        <dbReference type="PROSITE" id="PS50900"/>
    </source>
</evidence>